<reference evidence="1" key="1">
    <citation type="submission" date="2014-09" db="EMBL/GenBank/DDBJ databases">
        <authorList>
            <person name="Magalhaes I.L.F."/>
            <person name="Oliveira U."/>
            <person name="Santos F.R."/>
            <person name="Vidigal T.H.D.A."/>
            <person name="Brescovit A.D."/>
            <person name="Santos A.J."/>
        </authorList>
    </citation>
    <scope>NUCLEOTIDE SEQUENCE</scope>
    <source>
        <tissue evidence="1">Shoot tissue taken approximately 20 cm above the soil surface</tissue>
    </source>
</reference>
<sequence>MDGFESRNCHHGLLIERNICISTMTFACTFMEDTITLFLCF</sequence>
<reference evidence="1" key="2">
    <citation type="journal article" date="2015" name="Data Brief">
        <title>Shoot transcriptome of the giant reed, Arundo donax.</title>
        <authorList>
            <person name="Barrero R.A."/>
            <person name="Guerrero F.D."/>
            <person name="Moolhuijzen P."/>
            <person name="Goolsby J.A."/>
            <person name="Tidwell J."/>
            <person name="Bellgard S.E."/>
            <person name="Bellgard M.I."/>
        </authorList>
    </citation>
    <scope>NUCLEOTIDE SEQUENCE</scope>
    <source>
        <tissue evidence="1">Shoot tissue taken approximately 20 cm above the soil surface</tissue>
    </source>
</reference>
<evidence type="ECO:0000313" key="1">
    <source>
        <dbReference type="EMBL" id="JAE13500.1"/>
    </source>
</evidence>
<proteinExistence type="predicted"/>
<dbReference type="AlphaFoldDB" id="A0A0A9FKD4"/>
<name>A0A0A9FKD4_ARUDO</name>
<dbReference type="EMBL" id="GBRH01184396">
    <property type="protein sequence ID" value="JAE13500.1"/>
    <property type="molecule type" value="Transcribed_RNA"/>
</dbReference>
<dbReference type="PROSITE" id="PS51257">
    <property type="entry name" value="PROKAR_LIPOPROTEIN"/>
    <property type="match status" value="1"/>
</dbReference>
<protein>
    <submittedName>
        <fullName evidence="1">Uncharacterized protein</fullName>
    </submittedName>
</protein>
<organism evidence="1">
    <name type="scientific">Arundo donax</name>
    <name type="common">Giant reed</name>
    <name type="synonym">Donax arundinaceus</name>
    <dbReference type="NCBI Taxonomy" id="35708"/>
    <lineage>
        <taxon>Eukaryota</taxon>
        <taxon>Viridiplantae</taxon>
        <taxon>Streptophyta</taxon>
        <taxon>Embryophyta</taxon>
        <taxon>Tracheophyta</taxon>
        <taxon>Spermatophyta</taxon>
        <taxon>Magnoliopsida</taxon>
        <taxon>Liliopsida</taxon>
        <taxon>Poales</taxon>
        <taxon>Poaceae</taxon>
        <taxon>PACMAD clade</taxon>
        <taxon>Arundinoideae</taxon>
        <taxon>Arundineae</taxon>
        <taxon>Arundo</taxon>
    </lineage>
</organism>
<accession>A0A0A9FKD4</accession>